<dbReference type="PANTHER" id="PTHR48438:SF1">
    <property type="entry name" value="ALPHA-(1,3)-FUCOSYLTRANSFERASE C-RELATED"/>
    <property type="match status" value="1"/>
</dbReference>
<feature type="domain" description="Fucosyltransferase N-terminal" evidence="14">
    <location>
        <begin position="40"/>
        <end position="151"/>
    </location>
</feature>
<keyword evidence="9 12" id="KW-0333">Golgi apparatus</keyword>
<keyword evidence="5 12" id="KW-0808">Transferase</keyword>
<protein>
    <recommendedName>
        <fullName evidence="12">Fucosyltransferase</fullName>
        <ecNumber evidence="12">2.4.1.-</ecNumber>
    </recommendedName>
</protein>
<dbReference type="GO" id="GO:0008417">
    <property type="term" value="F:fucosyltransferase activity"/>
    <property type="evidence" value="ECO:0007669"/>
    <property type="project" value="InterPro"/>
</dbReference>
<dbReference type="InterPro" id="IPR031481">
    <property type="entry name" value="Glyco_tran_10_N"/>
</dbReference>
<evidence type="ECO:0000256" key="4">
    <source>
        <dbReference type="ARBA" id="ARBA00022676"/>
    </source>
</evidence>
<dbReference type="AlphaFoldDB" id="A0A1D2MVK4"/>
<keyword evidence="16" id="KW-1185">Reference proteome</keyword>
<dbReference type="Pfam" id="PF17039">
    <property type="entry name" value="Glyco_tran_10_N"/>
    <property type="match status" value="1"/>
</dbReference>
<evidence type="ECO:0000256" key="10">
    <source>
        <dbReference type="ARBA" id="ARBA00023136"/>
    </source>
</evidence>
<evidence type="ECO:0000256" key="8">
    <source>
        <dbReference type="ARBA" id="ARBA00022989"/>
    </source>
</evidence>
<gene>
    <name evidence="15" type="ORF">Ocin01_09689</name>
</gene>
<dbReference type="EMBL" id="LJIJ01000480">
    <property type="protein sequence ID" value="ODM96982.1"/>
    <property type="molecule type" value="Genomic_DNA"/>
</dbReference>
<reference evidence="15 16" key="1">
    <citation type="journal article" date="2016" name="Genome Biol. Evol.">
        <title>Gene Family Evolution Reflects Adaptation to Soil Environmental Stressors in the Genome of the Collembolan Orchesella cincta.</title>
        <authorList>
            <person name="Faddeeva-Vakhrusheva A."/>
            <person name="Derks M.F."/>
            <person name="Anvar S.Y."/>
            <person name="Agamennone V."/>
            <person name="Suring W."/>
            <person name="Smit S."/>
            <person name="van Straalen N.M."/>
            <person name="Roelofs D."/>
        </authorList>
    </citation>
    <scope>NUCLEOTIDE SEQUENCE [LARGE SCALE GENOMIC DNA]</scope>
    <source>
        <tissue evidence="15">Mixed pool</tissue>
    </source>
</reference>
<dbReference type="Proteomes" id="UP000094527">
    <property type="component" value="Unassembled WGS sequence"/>
</dbReference>
<evidence type="ECO:0000256" key="12">
    <source>
        <dbReference type="RuleBase" id="RU003832"/>
    </source>
</evidence>
<evidence type="ECO:0000256" key="1">
    <source>
        <dbReference type="ARBA" id="ARBA00004447"/>
    </source>
</evidence>
<evidence type="ECO:0000313" key="15">
    <source>
        <dbReference type="EMBL" id="ODM96982.1"/>
    </source>
</evidence>
<evidence type="ECO:0000256" key="2">
    <source>
        <dbReference type="ARBA" id="ARBA00004922"/>
    </source>
</evidence>
<dbReference type="InterPro" id="IPR001503">
    <property type="entry name" value="Glyco_trans_10"/>
</dbReference>
<keyword evidence="4 12" id="KW-0328">Glycosyltransferase</keyword>
<organism evidence="15 16">
    <name type="scientific">Orchesella cincta</name>
    <name type="common">Springtail</name>
    <name type="synonym">Podura cincta</name>
    <dbReference type="NCBI Taxonomy" id="48709"/>
    <lineage>
        <taxon>Eukaryota</taxon>
        <taxon>Metazoa</taxon>
        <taxon>Ecdysozoa</taxon>
        <taxon>Arthropoda</taxon>
        <taxon>Hexapoda</taxon>
        <taxon>Collembola</taxon>
        <taxon>Entomobryomorpha</taxon>
        <taxon>Entomobryoidea</taxon>
        <taxon>Orchesellidae</taxon>
        <taxon>Orchesellinae</taxon>
        <taxon>Orchesella</taxon>
    </lineage>
</organism>
<comment type="caution">
    <text evidence="15">The sequence shown here is derived from an EMBL/GenBank/DDBJ whole genome shotgun (WGS) entry which is preliminary data.</text>
</comment>
<evidence type="ECO:0000256" key="3">
    <source>
        <dbReference type="ARBA" id="ARBA00008919"/>
    </source>
</evidence>
<evidence type="ECO:0000256" key="7">
    <source>
        <dbReference type="ARBA" id="ARBA00022968"/>
    </source>
</evidence>
<dbReference type="UniPathway" id="UPA00378"/>
<dbReference type="PANTHER" id="PTHR48438">
    <property type="entry name" value="ALPHA-(1,3)-FUCOSYLTRANSFERASE C-RELATED"/>
    <property type="match status" value="1"/>
</dbReference>
<evidence type="ECO:0000259" key="14">
    <source>
        <dbReference type="Pfam" id="PF17039"/>
    </source>
</evidence>
<dbReference type="Pfam" id="PF00852">
    <property type="entry name" value="Glyco_transf_10"/>
    <property type="match status" value="1"/>
</dbReference>
<dbReference type="InterPro" id="IPR055270">
    <property type="entry name" value="Glyco_tran_10_C"/>
</dbReference>
<dbReference type="FunFam" id="3.40.50.11660:FF:000004">
    <property type="entry name" value="Glycoprotein 3-alpha-L-fucosyltransferase A"/>
    <property type="match status" value="1"/>
</dbReference>
<evidence type="ECO:0000256" key="11">
    <source>
        <dbReference type="ARBA" id="ARBA00023180"/>
    </source>
</evidence>
<dbReference type="OrthoDB" id="427096at2759"/>
<comment type="subcellular location">
    <subcellularLocation>
        <location evidence="1 12">Golgi apparatus</location>
        <location evidence="1 12">Golgi stack membrane</location>
        <topology evidence="1 12">Single-pass type II membrane protein</topology>
    </subcellularLocation>
</comment>
<evidence type="ECO:0000259" key="13">
    <source>
        <dbReference type="Pfam" id="PF00852"/>
    </source>
</evidence>
<dbReference type="OMA" id="CFESELW"/>
<name>A0A1D2MVK4_ORCCI</name>
<keyword evidence="7" id="KW-0735">Signal-anchor</keyword>
<dbReference type="InterPro" id="IPR038577">
    <property type="entry name" value="GT10-like_C_sf"/>
</dbReference>
<dbReference type="STRING" id="48709.A0A1D2MVK4"/>
<dbReference type="SUPFAM" id="SSF53756">
    <property type="entry name" value="UDP-Glycosyltransferase/glycogen phosphorylase"/>
    <property type="match status" value="1"/>
</dbReference>
<evidence type="ECO:0000313" key="16">
    <source>
        <dbReference type="Proteomes" id="UP000094527"/>
    </source>
</evidence>
<dbReference type="Gene3D" id="3.40.50.11660">
    <property type="entry name" value="Glycosyl transferase family 10, C-terminal domain"/>
    <property type="match status" value="1"/>
</dbReference>
<accession>A0A1D2MVK4</accession>
<keyword evidence="8" id="KW-1133">Transmembrane helix</keyword>
<proteinExistence type="inferred from homology"/>
<dbReference type="EC" id="2.4.1.-" evidence="12"/>
<dbReference type="GO" id="GO:0032580">
    <property type="term" value="C:Golgi cisterna membrane"/>
    <property type="evidence" value="ECO:0007669"/>
    <property type="project" value="UniProtKB-SubCell"/>
</dbReference>
<evidence type="ECO:0000256" key="6">
    <source>
        <dbReference type="ARBA" id="ARBA00022692"/>
    </source>
</evidence>
<sequence length="386" mass="45241">MRFVAAAFVIFAVLGWAYFLVSIQNPKHHSYIWLNEAGDKALVLFWTPYFGVRNGNPHKILSIAKKSYPEECFRNCEITFDRKRIKEAHAIVLHERDMKKSDMPEIRAASQLWVFLAQESPIVTTNILKTFPGVFNWTMTYRRDSDVFHPYAKIVPKHELNESSTRETVELNVFLAGKTKLVVGVISNCFTNSKRENVIKQLKKQGLTIDIFGKCGSPTCPRGGNSSCFESELWTKLGKEYKFYLAFENALCWDYVTEKFFRTLEYGLVPIVYGGADYNNIAPPNSFINVENFESPKELANFLKKLDKNQGKYRKYRKYFQWRKTFNVVHGDAWCTLCQKVRKHNLKRKLGKKHVPQSYDQLNEWWFNYEYHAEHKSACRKSRWVK</sequence>
<evidence type="ECO:0000256" key="5">
    <source>
        <dbReference type="ARBA" id="ARBA00022679"/>
    </source>
</evidence>
<comment type="pathway">
    <text evidence="2">Protein modification; protein glycosylation.</text>
</comment>
<comment type="similarity">
    <text evidence="3 12">Belongs to the glycosyltransferase 10 family.</text>
</comment>
<evidence type="ECO:0000256" key="9">
    <source>
        <dbReference type="ARBA" id="ARBA00023034"/>
    </source>
</evidence>
<keyword evidence="10" id="KW-0472">Membrane</keyword>
<keyword evidence="11" id="KW-0325">Glycoprotein</keyword>
<feature type="domain" description="Fucosyltransferase C-terminal" evidence="13">
    <location>
        <begin position="176"/>
        <end position="350"/>
    </location>
</feature>
<keyword evidence="6 12" id="KW-0812">Transmembrane</keyword>